<name>A0AA89AHD5_9ASTE</name>
<dbReference type="PANTHER" id="PTHR36332">
    <property type="entry name" value="STRESS RESPONSE PROTEIN"/>
    <property type="match status" value="1"/>
</dbReference>
<comment type="caution">
    <text evidence="2">The sequence shown here is derived from an EMBL/GenBank/DDBJ whole genome shotgun (WGS) entry which is preliminary data.</text>
</comment>
<dbReference type="PANTHER" id="PTHR36332:SF1">
    <property type="entry name" value="STRESS RESPONSE PROTEIN"/>
    <property type="match status" value="1"/>
</dbReference>
<dbReference type="AlphaFoldDB" id="A0AA89AHD5"/>
<organism evidence="2 3">
    <name type="scientific">Escallonia herrerae</name>
    <dbReference type="NCBI Taxonomy" id="1293975"/>
    <lineage>
        <taxon>Eukaryota</taxon>
        <taxon>Viridiplantae</taxon>
        <taxon>Streptophyta</taxon>
        <taxon>Embryophyta</taxon>
        <taxon>Tracheophyta</taxon>
        <taxon>Spermatophyta</taxon>
        <taxon>Magnoliopsida</taxon>
        <taxon>eudicotyledons</taxon>
        <taxon>Gunneridae</taxon>
        <taxon>Pentapetalae</taxon>
        <taxon>asterids</taxon>
        <taxon>campanulids</taxon>
        <taxon>Escalloniales</taxon>
        <taxon>Escalloniaceae</taxon>
        <taxon>Escallonia</taxon>
    </lineage>
</organism>
<proteinExistence type="predicted"/>
<feature type="compositionally biased region" description="Acidic residues" evidence="1">
    <location>
        <begin position="27"/>
        <end position="46"/>
    </location>
</feature>
<gene>
    <name evidence="2" type="ORF">RJ639_020273</name>
</gene>
<dbReference type="Proteomes" id="UP001188597">
    <property type="component" value="Unassembled WGS sequence"/>
</dbReference>
<feature type="region of interest" description="Disordered" evidence="1">
    <location>
        <begin position="1"/>
        <end position="112"/>
    </location>
</feature>
<accession>A0AA89AHD5</accession>
<feature type="compositionally biased region" description="Basic and acidic residues" evidence="1">
    <location>
        <begin position="99"/>
        <end position="108"/>
    </location>
</feature>
<evidence type="ECO:0000256" key="1">
    <source>
        <dbReference type="SAM" id="MobiDB-lite"/>
    </source>
</evidence>
<feature type="compositionally biased region" description="Basic residues" evidence="1">
    <location>
        <begin position="206"/>
        <end position="222"/>
    </location>
</feature>
<keyword evidence="3" id="KW-1185">Reference proteome</keyword>
<feature type="region of interest" description="Disordered" evidence="1">
    <location>
        <begin position="198"/>
        <end position="247"/>
    </location>
</feature>
<reference evidence="2" key="1">
    <citation type="submission" date="2022-12" db="EMBL/GenBank/DDBJ databases">
        <title>Draft genome assemblies for two species of Escallonia (Escalloniales).</title>
        <authorList>
            <person name="Chanderbali A."/>
            <person name="Dervinis C."/>
            <person name="Anghel I."/>
            <person name="Soltis D."/>
            <person name="Soltis P."/>
            <person name="Zapata F."/>
        </authorList>
    </citation>
    <scope>NUCLEOTIDE SEQUENCE</scope>
    <source>
        <strain evidence="2">UCBG64.0493</strain>
        <tissue evidence="2">Leaf</tissue>
    </source>
</reference>
<evidence type="ECO:0000313" key="2">
    <source>
        <dbReference type="EMBL" id="KAK3001741.1"/>
    </source>
</evidence>
<evidence type="ECO:0000313" key="3">
    <source>
        <dbReference type="Proteomes" id="UP001188597"/>
    </source>
</evidence>
<dbReference type="EMBL" id="JAVXUP010002721">
    <property type="protein sequence ID" value="KAK3001741.1"/>
    <property type="molecule type" value="Genomic_DNA"/>
</dbReference>
<sequence length="247" mass="27433">MIKRRFYKHEHGDRDGPSDGGSSSSDSELEAEEAREDTEEEEEDAVAEVREINGPGSSSSGYESEDSSANAVDLDSSGLPTTDDDMKAGTGRQHVSDNLSRDKGRAEMLDTQPNTEAEKDMVPSDVKGCVLKCKSVFKCRLCPRLVCLTEETMKAHLESKRHGRSVKLLSEGRLKFMLNSDGEIEGETHQERHASTLALAQNSVNSRKRNKGRQRQKKRQKKKTGDDLASENSRPSGKNPAKKRRKK</sequence>
<protein>
    <submittedName>
        <fullName evidence="2">Uncharacterized protein</fullName>
    </submittedName>
</protein>